<proteinExistence type="predicted"/>
<dbReference type="EMBL" id="AUPC02000396">
    <property type="protein sequence ID" value="POG60322.1"/>
    <property type="molecule type" value="Genomic_DNA"/>
</dbReference>
<dbReference type="Proteomes" id="UP000018888">
    <property type="component" value="Unassembled WGS sequence"/>
</dbReference>
<accession>A0A2P4P4L0</accession>
<reference evidence="1 2" key="1">
    <citation type="journal article" date="2013" name="Proc. Natl. Acad. Sci. U.S.A.">
        <title>Genome of an arbuscular mycorrhizal fungus provides insight into the oldest plant symbiosis.</title>
        <authorList>
            <person name="Tisserant E."/>
            <person name="Malbreil M."/>
            <person name="Kuo A."/>
            <person name="Kohler A."/>
            <person name="Symeonidi A."/>
            <person name="Balestrini R."/>
            <person name="Charron P."/>
            <person name="Duensing N."/>
            <person name="Frei Dit Frey N."/>
            <person name="Gianinazzi-Pearson V."/>
            <person name="Gilbert L.B."/>
            <person name="Handa Y."/>
            <person name="Herr J.R."/>
            <person name="Hijri M."/>
            <person name="Koul R."/>
            <person name="Kawaguchi M."/>
            <person name="Krajinski F."/>
            <person name="Lammers P.J."/>
            <person name="Masclaux F.G."/>
            <person name="Murat C."/>
            <person name="Morin E."/>
            <person name="Ndikumana S."/>
            <person name="Pagni M."/>
            <person name="Petitpierre D."/>
            <person name="Requena N."/>
            <person name="Rosikiewicz P."/>
            <person name="Riley R."/>
            <person name="Saito K."/>
            <person name="San Clemente H."/>
            <person name="Shapiro H."/>
            <person name="van Tuinen D."/>
            <person name="Becard G."/>
            <person name="Bonfante P."/>
            <person name="Paszkowski U."/>
            <person name="Shachar-Hill Y.Y."/>
            <person name="Tuskan G.A."/>
            <person name="Young P.W."/>
            <person name="Sanders I.R."/>
            <person name="Henrissat B."/>
            <person name="Rensing S.A."/>
            <person name="Grigoriev I.V."/>
            <person name="Corradi N."/>
            <person name="Roux C."/>
            <person name="Martin F."/>
        </authorList>
    </citation>
    <scope>NUCLEOTIDE SEQUENCE [LARGE SCALE GENOMIC DNA]</scope>
    <source>
        <strain evidence="1 2">DAOM 197198</strain>
    </source>
</reference>
<organism evidence="1 2">
    <name type="scientific">Rhizophagus irregularis (strain DAOM 181602 / DAOM 197198 / MUCL 43194)</name>
    <name type="common">Arbuscular mycorrhizal fungus</name>
    <name type="synonym">Glomus intraradices</name>
    <dbReference type="NCBI Taxonomy" id="747089"/>
    <lineage>
        <taxon>Eukaryota</taxon>
        <taxon>Fungi</taxon>
        <taxon>Fungi incertae sedis</taxon>
        <taxon>Mucoromycota</taxon>
        <taxon>Glomeromycotina</taxon>
        <taxon>Glomeromycetes</taxon>
        <taxon>Glomerales</taxon>
        <taxon>Glomeraceae</taxon>
        <taxon>Rhizophagus</taxon>
    </lineage>
</organism>
<comment type="caution">
    <text evidence="1">The sequence shown here is derived from an EMBL/GenBank/DDBJ whole genome shotgun (WGS) entry which is preliminary data.</text>
</comment>
<reference evidence="1 2" key="2">
    <citation type="journal article" date="2018" name="New Phytol.">
        <title>High intraspecific genome diversity in the model arbuscular mycorrhizal symbiont Rhizophagus irregularis.</title>
        <authorList>
            <person name="Chen E.C.H."/>
            <person name="Morin E."/>
            <person name="Beaudet D."/>
            <person name="Noel J."/>
            <person name="Yildirir G."/>
            <person name="Ndikumana S."/>
            <person name="Charron P."/>
            <person name="St-Onge C."/>
            <person name="Giorgi J."/>
            <person name="Kruger M."/>
            <person name="Marton T."/>
            <person name="Ropars J."/>
            <person name="Grigoriev I.V."/>
            <person name="Hainaut M."/>
            <person name="Henrissat B."/>
            <person name="Roux C."/>
            <person name="Martin F."/>
            <person name="Corradi N."/>
        </authorList>
    </citation>
    <scope>NUCLEOTIDE SEQUENCE [LARGE SCALE GENOMIC DNA]</scope>
    <source>
        <strain evidence="1 2">DAOM 197198</strain>
    </source>
</reference>
<evidence type="ECO:0000313" key="1">
    <source>
        <dbReference type="EMBL" id="POG60322.1"/>
    </source>
</evidence>
<keyword evidence="2" id="KW-1185">Reference proteome</keyword>
<protein>
    <submittedName>
        <fullName evidence="1">Uncharacterized protein</fullName>
    </submittedName>
</protein>
<evidence type="ECO:0000313" key="2">
    <source>
        <dbReference type="Proteomes" id="UP000018888"/>
    </source>
</evidence>
<gene>
    <name evidence="1" type="ORF">GLOIN_2v1714499</name>
</gene>
<sequence>MCLPPSSCSMSISVLDFSSSIFIPSVTPSNFPNISGYLLDTGKFTNSNRKNIVKIVTQNEAIKYSLGHNPAMSRVDNVSFEKVICEERESLEWYERIVCYIPRYTL</sequence>
<name>A0A2P4P4L0_RHIID</name>
<dbReference type="AlphaFoldDB" id="A0A2P4P4L0"/>